<keyword evidence="4" id="KW-0493">Microtubule</keyword>
<feature type="region of interest" description="Disordered" evidence="13">
    <location>
        <begin position="1415"/>
        <end position="1524"/>
    </location>
</feature>
<keyword evidence="16" id="KW-1185">Reference proteome</keyword>
<feature type="compositionally biased region" description="Polar residues" evidence="13">
    <location>
        <begin position="609"/>
        <end position="622"/>
    </location>
</feature>
<keyword evidence="10" id="KW-0206">Cytoskeleton</keyword>
<dbReference type="FunFam" id="3.40.850.10:FF:000011">
    <property type="entry name" value="Kinesin family member 21A"/>
    <property type="match status" value="1"/>
</dbReference>
<dbReference type="InterPro" id="IPR019821">
    <property type="entry name" value="Kinesin_motor_CS"/>
</dbReference>
<evidence type="ECO:0000256" key="13">
    <source>
        <dbReference type="SAM" id="MobiDB-lite"/>
    </source>
</evidence>
<dbReference type="GO" id="GO:0003777">
    <property type="term" value="F:microtubule motor activity"/>
    <property type="evidence" value="ECO:0007669"/>
    <property type="project" value="InterPro"/>
</dbReference>
<feature type="region of interest" description="Disordered" evidence="13">
    <location>
        <begin position="566"/>
        <end position="635"/>
    </location>
</feature>
<feature type="coiled-coil region" evidence="12">
    <location>
        <begin position="884"/>
        <end position="996"/>
    </location>
</feature>
<feature type="compositionally biased region" description="Low complexity" evidence="13">
    <location>
        <begin position="586"/>
        <end position="595"/>
    </location>
</feature>
<dbReference type="RefSeq" id="XP_064675575.1">
    <property type="nucleotide sequence ID" value="XM_064832696.1"/>
</dbReference>
<reference evidence="15 16" key="1">
    <citation type="submission" date="2022-11" db="EMBL/GenBank/DDBJ databases">
        <title>Mucor velutinosus strain NIH1002 WGS.</title>
        <authorList>
            <person name="Subramanian P."/>
            <person name="Mullikin J.C."/>
            <person name="Segre J.A."/>
            <person name="Zelazny A.M."/>
        </authorList>
    </citation>
    <scope>NUCLEOTIDE SEQUENCE [LARGE SCALE GENOMIC DNA]</scope>
    <source>
        <strain evidence="15 16">NIH1002</strain>
    </source>
</reference>
<evidence type="ECO:0000256" key="4">
    <source>
        <dbReference type="ARBA" id="ARBA00022701"/>
    </source>
</evidence>
<evidence type="ECO:0000256" key="10">
    <source>
        <dbReference type="ARBA" id="ARBA00023212"/>
    </source>
</evidence>
<feature type="compositionally biased region" description="Polar residues" evidence="13">
    <location>
        <begin position="1437"/>
        <end position="1452"/>
    </location>
</feature>
<feature type="region of interest" description="Disordered" evidence="13">
    <location>
        <begin position="1547"/>
        <end position="1578"/>
    </location>
</feature>
<dbReference type="GO" id="GO:0007052">
    <property type="term" value="P:mitotic spindle organization"/>
    <property type="evidence" value="ECO:0007669"/>
    <property type="project" value="TreeGrafter"/>
</dbReference>
<evidence type="ECO:0000313" key="15">
    <source>
        <dbReference type="EMBL" id="KAK4508909.1"/>
    </source>
</evidence>
<dbReference type="GeneID" id="89957218"/>
<dbReference type="PROSITE" id="PS50067">
    <property type="entry name" value="KINESIN_MOTOR_2"/>
    <property type="match status" value="1"/>
</dbReference>
<evidence type="ECO:0000256" key="7">
    <source>
        <dbReference type="ARBA" id="ARBA00022840"/>
    </source>
</evidence>
<evidence type="ECO:0000256" key="3">
    <source>
        <dbReference type="ARBA" id="ARBA00022574"/>
    </source>
</evidence>
<evidence type="ECO:0000256" key="6">
    <source>
        <dbReference type="ARBA" id="ARBA00022741"/>
    </source>
</evidence>
<dbReference type="InterPro" id="IPR036961">
    <property type="entry name" value="Kinesin_motor_dom_sf"/>
</dbReference>
<dbReference type="SMART" id="SM00129">
    <property type="entry name" value="KISc"/>
    <property type="match status" value="1"/>
</dbReference>
<gene>
    <name evidence="15" type="ORF">ATC70_013532</name>
</gene>
<accession>A0AAN7HJG3</accession>
<dbReference type="PROSITE" id="PS00411">
    <property type="entry name" value="KINESIN_MOTOR_1"/>
    <property type="match status" value="1"/>
</dbReference>
<feature type="region of interest" description="Disordered" evidence="13">
    <location>
        <begin position="1306"/>
        <end position="1357"/>
    </location>
</feature>
<dbReference type="PANTHER" id="PTHR47969:SF15">
    <property type="entry name" value="CHROMOSOME-ASSOCIATED KINESIN KIF4A-RELATED"/>
    <property type="match status" value="1"/>
</dbReference>
<dbReference type="GO" id="GO:0005524">
    <property type="term" value="F:ATP binding"/>
    <property type="evidence" value="ECO:0007669"/>
    <property type="project" value="UniProtKB-UniRule"/>
</dbReference>
<dbReference type="SUPFAM" id="SSF52540">
    <property type="entry name" value="P-loop containing nucleoside triphosphate hydrolases"/>
    <property type="match status" value="1"/>
</dbReference>
<dbReference type="GO" id="GO:0008017">
    <property type="term" value="F:microtubule binding"/>
    <property type="evidence" value="ECO:0007669"/>
    <property type="project" value="InterPro"/>
</dbReference>
<feature type="domain" description="Kinesin motor" evidence="14">
    <location>
        <begin position="5"/>
        <end position="375"/>
    </location>
</feature>
<dbReference type="InterPro" id="IPR001752">
    <property type="entry name" value="Kinesin_motor_dom"/>
</dbReference>
<evidence type="ECO:0000256" key="2">
    <source>
        <dbReference type="ARBA" id="ARBA00022490"/>
    </source>
</evidence>
<dbReference type="GO" id="GO:0007018">
    <property type="term" value="P:microtubule-based movement"/>
    <property type="evidence" value="ECO:0007669"/>
    <property type="project" value="InterPro"/>
</dbReference>
<evidence type="ECO:0000256" key="12">
    <source>
        <dbReference type="SAM" id="Coils"/>
    </source>
</evidence>
<feature type="compositionally biased region" description="Polar residues" evidence="13">
    <location>
        <begin position="567"/>
        <end position="585"/>
    </location>
</feature>
<feature type="compositionally biased region" description="Low complexity" evidence="13">
    <location>
        <begin position="1508"/>
        <end position="1522"/>
    </location>
</feature>
<feature type="compositionally biased region" description="Basic residues" evidence="13">
    <location>
        <begin position="596"/>
        <end position="608"/>
    </location>
</feature>
<evidence type="ECO:0000256" key="1">
    <source>
        <dbReference type="ARBA" id="ARBA00004245"/>
    </source>
</evidence>
<dbReference type="Gene3D" id="3.40.850.10">
    <property type="entry name" value="Kinesin motor domain"/>
    <property type="match status" value="1"/>
</dbReference>
<keyword evidence="9 11" id="KW-0505">Motor protein</keyword>
<dbReference type="Proteomes" id="UP001304243">
    <property type="component" value="Unassembled WGS sequence"/>
</dbReference>
<comment type="caution">
    <text evidence="15">The sequence shown here is derived from an EMBL/GenBank/DDBJ whole genome shotgun (WGS) entry which is preliminary data.</text>
</comment>
<feature type="region of interest" description="Disordered" evidence="13">
    <location>
        <begin position="851"/>
        <end position="871"/>
    </location>
</feature>
<organism evidence="15 16">
    <name type="scientific">Mucor velutinosus</name>
    <dbReference type="NCBI Taxonomy" id="708070"/>
    <lineage>
        <taxon>Eukaryota</taxon>
        <taxon>Fungi</taxon>
        <taxon>Fungi incertae sedis</taxon>
        <taxon>Mucoromycota</taxon>
        <taxon>Mucoromycotina</taxon>
        <taxon>Mucoromycetes</taxon>
        <taxon>Mucorales</taxon>
        <taxon>Mucorineae</taxon>
        <taxon>Mucoraceae</taxon>
        <taxon>Mucor</taxon>
    </lineage>
</organism>
<feature type="region of interest" description="Disordered" evidence="13">
    <location>
        <begin position="1664"/>
        <end position="1686"/>
    </location>
</feature>
<keyword evidence="2" id="KW-0963">Cytoplasm</keyword>
<dbReference type="PRINTS" id="PR00380">
    <property type="entry name" value="KINESINHEAVY"/>
</dbReference>
<comment type="subcellular location">
    <subcellularLocation>
        <location evidence="1">Cytoplasm</location>
        <location evidence="1">Cytoskeleton</location>
    </subcellularLocation>
</comment>
<evidence type="ECO:0000256" key="5">
    <source>
        <dbReference type="ARBA" id="ARBA00022737"/>
    </source>
</evidence>
<feature type="coiled-coil region" evidence="12">
    <location>
        <begin position="526"/>
        <end position="553"/>
    </location>
</feature>
<keyword evidence="5" id="KW-0677">Repeat</keyword>
<evidence type="ECO:0000256" key="11">
    <source>
        <dbReference type="PROSITE-ProRule" id="PRU00283"/>
    </source>
</evidence>
<proteinExistence type="inferred from homology"/>
<name>A0AAN7HJG3_9FUNG</name>
<keyword evidence="6 11" id="KW-0547">Nucleotide-binding</keyword>
<dbReference type="EMBL" id="JASEJX010000043">
    <property type="protein sequence ID" value="KAK4508909.1"/>
    <property type="molecule type" value="Genomic_DNA"/>
</dbReference>
<dbReference type="GO" id="GO:0051231">
    <property type="term" value="P:spindle elongation"/>
    <property type="evidence" value="ECO:0007669"/>
    <property type="project" value="TreeGrafter"/>
</dbReference>
<sequence length="1748" mass="197019">MTSTAVRVALRVRPLTQKEQLSNCTECISFIPNQPQILIGKDHSFTYDYVFDTNSIQQSIYETSVVPLAEKFVDGFNATILAYGQTGSGKTFSMGTALDEHTDSDQQGVVPRFIYDLFNRLHDKKQAQKLQEFQVFVSFLELYNEDFVDLLNAYSQQSHTNNNNNTRKRSNSVSHFAPPPCEVQIREDVHGQIYWSGVREELCSTPDELLRYLTKGSLCRTTGSTDMNSVSSRSHAIFSVILKQKVPAAADEEGDSCQDQQKQNQADNTIVSKFHFVDLAGSERLKRTKAEGNRAREGISINSGLLALGNVISALGDESRKSVHIPYRDSKLTRLLQDSLGGNSQTLMMACVSPSDSNFLETLSTLKYANRARNIKNKVTINQEFAGSSVEVNQLRSQVARLKLELNALRGASSSHAGGGGNGATKSTATYSSSDMMINNMLNGSPTAAAKVLKEEIDRLKARVRQMSDDICRITTERDSLQMERELAQHMNSEDWPNLMEQLQQRRSSSASLTDQDTPLSSLPIIAQYQKAIQDLRNELTDTQERLAFSESIRAPLMHAMAIPPSANVTPQTSFRTHQQQYPSITTNNNNNNNNNRRRGTGKKRRTHNGSSTTTSRNVTFRSTRRSKVPNMPTVAGANMTTKLSAALTAEDKQSSNLNSNDDDEQDIQEWLKATMGSIQTSESSGLRLDAKNSISNARAQIDKALKVLDEFKIKESEPEAEDQVEYDCDLLNDDELFIKLQSDDIQSLFGELEEEIKAASPLQKDETPSKMPRYRMASTDTTMTEDNDLAEFYENNPQLHRMLNQIQSDIQVNEDLVLQLEKTEVEYSQMRKKFEKKLYSLRDEILMLRQQQEQQQQQQQKKEPSTAALPSTTAAAYSMNSIRHAYEAKMKTLMSQLSELRRKYSQTSSTMQSSRNQNESMLRALRVNVESLKVEKRRMIKRMKDEAERVKEKLHNHEREIQQLRRKQMKDNEVKKRLEREVKQMQLVIGKKTDESVVTAEKLKSLVKILKKAVREGGVLDEKLLASCGSLLDIGSALVQSSRVGRMSRNRRNNSNNRNTRCRLQQQSVPAEVRAAKKKTLLDNALYQLIQGKQAVEEMKQLLAKRSDLSQRKIEYLSERELLMLDQDTKDLSSIDNAFRQVIDENIETVEAEISYINARIHAIHNDAAAEIMQEDENDEEVIDMSQKQKRVTFVEAQVQEEEEEEDNWHDMDALEERYSLPASAGPEQSLEMISKIFRSLADDEARYIMENIIDDMVLLRMEEHNNKMSIQQLEKSTQDLRRTLIVMKKAAIDTTIENEKKLKRLSMQQQQGGSNSSVYSTGGGGSRRTSMSREYSSSKMSCRSSPTNEDSSDADSAIDLHNEDQYQHVETMFEKIYTDGLNGKVPTYEYGVAMAEATAPVIMAENELSPYLRPHPVTNANSANGGLAGSGPKTGKSTVQAPMKPSTSPLVSRRRDSMSSPEQFLLQFLQTPKDVRPPSSPLMKPAEFTRYQHERESSTNSSMRNRSLPPSIPRRSSLQSDNGSWCSIYSSNHGYSQQMIRASSGCSGASRLSGSVAPNEPQPLQQQQQPPQPPTTILNRRRAFSFQQPPSPTPNAGPHPMRRRSLLRELTNPEIDQIANKDYSYHDTALIPTFSSNNQSQQQQPNSTVRPHSVLALHAAAAASAPRPTSKASTVYPNVRRESPNNSFELRKSAAANNVFDRLSSGHTHASQAKKRLGNYHRYSSSSIDDLRMQWANELAERNDEQ</sequence>
<comment type="similarity">
    <text evidence="11">Belongs to the TRAFAC class myosin-kinesin ATPase superfamily. Kinesin family.</text>
</comment>
<feature type="compositionally biased region" description="Low complexity" evidence="13">
    <location>
        <begin position="1308"/>
        <end position="1322"/>
    </location>
</feature>
<dbReference type="Pfam" id="PF00225">
    <property type="entry name" value="Kinesin"/>
    <property type="match status" value="1"/>
</dbReference>
<keyword evidence="7 11" id="KW-0067">ATP-binding</keyword>
<dbReference type="Pfam" id="PF25764">
    <property type="entry name" value="KIF21A_4th"/>
    <property type="match status" value="1"/>
</dbReference>
<dbReference type="InterPro" id="IPR027417">
    <property type="entry name" value="P-loop_NTPase"/>
</dbReference>
<evidence type="ECO:0000256" key="8">
    <source>
        <dbReference type="ARBA" id="ARBA00023054"/>
    </source>
</evidence>
<keyword evidence="3" id="KW-0853">WD repeat</keyword>
<feature type="compositionally biased region" description="Low complexity" evidence="13">
    <location>
        <begin position="1329"/>
        <end position="1347"/>
    </location>
</feature>
<evidence type="ECO:0000313" key="16">
    <source>
        <dbReference type="Proteomes" id="UP001304243"/>
    </source>
</evidence>
<feature type="binding site" evidence="11">
    <location>
        <begin position="84"/>
        <end position="91"/>
    </location>
    <ligand>
        <name>ATP</name>
        <dbReference type="ChEBI" id="CHEBI:30616"/>
    </ligand>
</feature>
<protein>
    <recommendedName>
        <fullName evidence="14">Kinesin motor domain-containing protein</fullName>
    </recommendedName>
</protein>
<keyword evidence="8 12" id="KW-0175">Coiled coil</keyword>
<dbReference type="GO" id="GO:0005874">
    <property type="term" value="C:microtubule"/>
    <property type="evidence" value="ECO:0007669"/>
    <property type="project" value="UniProtKB-KW"/>
</dbReference>
<evidence type="ECO:0000256" key="9">
    <source>
        <dbReference type="ARBA" id="ARBA00023175"/>
    </source>
</evidence>
<dbReference type="CDD" id="cd01372">
    <property type="entry name" value="KISc_KIF4"/>
    <property type="match status" value="1"/>
</dbReference>
<evidence type="ECO:0000259" key="14">
    <source>
        <dbReference type="PROSITE" id="PS50067"/>
    </source>
</evidence>
<dbReference type="PANTHER" id="PTHR47969">
    <property type="entry name" value="CHROMOSOME-ASSOCIATED KINESIN KIF4A-RELATED"/>
    <property type="match status" value="1"/>
</dbReference>
<dbReference type="InterPro" id="IPR027640">
    <property type="entry name" value="Kinesin-like_fam"/>
</dbReference>
<dbReference type="GO" id="GO:0005875">
    <property type="term" value="C:microtubule associated complex"/>
    <property type="evidence" value="ECO:0007669"/>
    <property type="project" value="TreeGrafter"/>
</dbReference>